<protein>
    <submittedName>
        <fullName evidence="1">Uncharacterized protein</fullName>
    </submittedName>
</protein>
<name>A0ACC2LXJ3_PERAE</name>
<comment type="caution">
    <text evidence="1">The sequence shown here is derived from an EMBL/GenBank/DDBJ whole genome shotgun (WGS) entry which is preliminary data.</text>
</comment>
<gene>
    <name evidence="1" type="ORF">MRB53_012513</name>
</gene>
<evidence type="ECO:0000313" key="2">
    <source>
        <dbReference type="Proteomes" id="UP001234297"/>
    </source>
</evidence>
<sequence length="674" mass="74934">MTGGDGTGGDVQPQRKTISPYDITSLDNPGLLITQVQLKGENYDEWARSFRTALRARKKFGFIDGTIREPDEKSGDLEDWWTINSLLVSWMRNTIEPTLRSTISHVEVARDLWHDIKDRFSITNGPRIQQLKSDLAACKQKGKTIVDYYGKLKQIWDELGQFEQQPTCTCGKCTCDLSSVLEKRREEEKVHLFLLGLDDAVYGTVRSNILAQEPLPNLNKVYSILIQEERVKIVARGKEERSDIMASMALAARTRDDGKEKGVVCSHCKRSGHESANCFALIGYPEWWGDRPRSDGKASGRSKDQASGRGGIRGSKNPARANAVQIGSAAAVSGSTSTAESEASPLPGLNDEQWQALLNMLSKSKSATSEKMTGKSWIIDTGPSNHMTSMIEELRNVKEIPQCLVGLPDGNNATATKDRTSRMPIGAGERRDGLYYFRGVPRQQAMQAESMDSLDLLHKRLGHPSQHVTKLVPGVSYRTSAKSLNKPCDVCQRAKQKTVFPFAENHGLDSGHVGSVEVVEDDFEEGRPLEAKGGGEVDTFIPAEHQDAAAQEVRVQDDDAPDSAVGPDSEEEILGRGHRRKEASVRLRDYVIHTIRHLSPFVPPPASRHTSGTPYPIAHYVNCDNFSLRHRNFLAAITVEREPLYYSQAVKDSRWRDAMRREIDALEANEAWVV</sequence>
<keyword evidence="2" id="KW-1185">Reference proteome</keyword>
<reference evidence="1 2" key="1">
    <citation type="journal article" date="2022" name="Hortic Res">
        <title>A haplotype resolved chromosomal level avocado genome allows analysis of novel avocado genes.</title>
        <authorList>
            <person name="Nath O."/>
            <person name="Fletcher S.J."/>
            <person name="Hayward A."/>
            <person name="Shaw L.M."/>
            <person name="Masouleh A.K."/>
            <person name="Furtado A."/>
            <person name="Henry R.J."/>
            <person name="Mitter N."/>
        </authorList>
    </citation>
    <scope>NUCLEOTIDE SEQUENCE [LARGE SCALE GENOMIC DNA]</scope>
    <source>
        <strain evidence="2">cv. Hass</strain>
    </source>
</reference>
<evidence type="ECO:0000313" key="1">
    <source>
        <dbReference type="EMBL" id="KAJ8638246.1"/>
    </source>
</evidence>
<proteinExistence type="predicted"/>
<accession>A0ACC2LXJ3</accession>
<organism evidence="1 2">
    <name type="scientific">Persea americana</name>
    <name type="common">Avocado</name>
    <dbReference type="NCBI Taxonomy" id="3435"/>
    <lineage>
        <taxon>Eukaryota</taxon>
        <taxon>Viridiplantae</taxon>
        <taxon>Streptophyta</taxon>
        <taxon>Embryophyta</taxon>
        <taxon>Tracheophyta</taxon>
        <taxon>Spermatophyta</taxon>
        <taxon>Magnoliopsida</taxon>
        <taxon>Magnoliidae</taxon>
        <taxon>Laurales</taxon>
        <taxon>Lauraceae</taxon>
        <taxon>Persea</taxon>
    </lineage>
</organism>
<dbReference type="EMBL" id="CM056811">
    <property type="protein sequence ID" value="KAJ8638246.1"/>
    <property type="molecule type" value="Genomic_DNA"/>
</dbReference>
<dbReference type="Proteomes" id="UP001234297">
    <property type="component" value="Chromosome 3"/>
</dbReference>